<proteinExistence type="inferred from homology"/>
<dbReference type="Pfam" id="PF22058">
    <property type="entry name" value="X25_BaPul_like"/>
    <property type="match status" value="2"/>
</dbReference>
<evidence type="ECO:0000256" key="3">
    <source>
        <dbReference type="ARBA" id="ARBA00023295"/>
    </source>
</evidence>
<dbReference type="InterPro" id="IPR013783">
    <property type="entry name" value="Ig-like_fold"/>
</dbReference>
<dbReference type="EMBL" id="CP046161">
    <property type="protein sequence ID" value="QKO30210.1"/>
    <property type="molecule type" value="Genomic_DNA"/>
</dbReference>
<keyword evidence="2" id="KW-0378">Hydrolase</keyword>
<dbReference type="PANTHER" id="PTHR10357">
    <property type="entry name" value="ALPHA-AMYLASE FAMILY MEMBER"/>
    <property type="match status" value="1"/>
</dbReference>
<evidence type="ECO:0000256" key="4">
    <source>
        <dbReference type="SAM" id="MobiDB-lite"/>
    </source>
</evidence>
<dbReference type="InterPro" id="IPR032091">
    <property type="entry name" value="Malt_amylase-like_C"/>
</dbReference>
<gene>
    <name evidence="7" type="ORF">GKP14_03795</name>
</gene>
<feature type="domain" description="Glycosyl hydrolase family 13 catalytic" evidence="6">
    <location>
        <begin position="777"/>
        <end position="1257"/>
    </location>
</feature>
<keyword evidence="3" id="KW-0326">Glycosidase</keyword>
<name>A0ABX6PV88_9FIRM</name>
<evidence type="ECO:0000256" key="2">
    <source>
        <dbReference type="ARBA" id="ARBA00022801"/>
    </source>
</evidence>
<feature type="signal peptide" evidence="5">
    <location>
        <begin position="1"/>
        <end position="32"/>
    </location>
</feature>
<sequence length="1701" mass="186743">MVKKVCRQCLSLVLSLLIGLSALTGVTLKASAAEATGGPKVTDLVLLAIDKETDNQMSLYAGGIYESCVKLSAGKHTYTVKVNGSAKAADVSVNVPAEENVYIRYYSRGSSDAAAKNNTVDSINNAVHFKTSATLTGALGSIGTELNISDWVPNDTDGDLDYLGGGRYSKTFKFSATKSDVNISYKVAYNHAWGYGECGSNVETKVPAGSTSFTIFADYLQGICTDSIREPAINIDQKDAEGSNLSKPAFTTTVSLIGTVRGSSGTWDPSAAGWDFSQITKNLYVFSKTFDKGTYEYKVVFDKKYKYDKIAENISFKVDSDDTNVVFLYDASSQKLFDTVNKFNAVSEALGYQFASAKVIDNANGMVEFVFQEAPTDKISLTYAPKSSPEKAKTISLSAEKDASGTFTSGNLFLGDGALDYIYFYTVNGTRTLDPSAENTYTYNNENYSNYTRAAFTGRAVYVPGTLPGKSWDPASNKMTYKGKGLYSYTFKDVPPANNYQYKITVDGTWNENYGMHGKSGGDNLSLDVNNQQDVTVYYNDITHLSVTSLNYLFVDPSLSGTGVPSGTKLTDDGLTGIYQVTVSLPAGTYSDFKINWKNKSGRAASCNVAPFTLAGEKNVTFSFDPLTELCYSNASDRKIDGKNVYYNTQDRKYKSTYGAVEQNKRTTFSIQTGDDVSEAYLFIKGPENKRITMTKSSAADGKIMWSTTQSFATIGQYTYYFELANAYGDFKVYGDDDGYYGTGKLTDPGSISPYDLVVYKEGYKTPDWMKNAVIYQIFPDRFYNGDTANDDAAPKGARGATNYEFVKDWSKYPENPEQESQHAGEYPSQAYKGDGIWGNEIYGGDIKGITQKIDYLKKLGVNVIYVNPIFSSVSNHRYDTTDYKKIDPILGTEGDFTELCQTAKRNGMHVILDGVYNHVSDDSIYFDRYYKYVGVNGKVGAYPYWAYVYDYIDDHPGTAQDAAETAATAYFKDHHSVRDFTYTKWFTVTRDPLLDQTTKQPIRDTIGGRNGKKVYGYEGWWGYDSMPVIKATNGSEYQTSSWAKELVDGPDSVTKYWIRKGSDGWRLDCANEVSDETWQKFRSSVKALGSDNVIIGEIWADATKYLLGDMYDSCMNYQFRNAILTYTRGGSSADCAKNLEKLRERYPSEAFYAMMNLLDSHDTTRLLSYLDGIDDDRNQKDIAHTFPTYAQTSDAAKKKQYMAALLQLTYPGAPTIYYGDEVGVVGADDPDDRRTMDWSGSNQDLFQWYAKLISIRNSNSALRTGSISMLKTDKNEVMAYVRADSKNQFLIAANNSGQDVTVTLDASTVKGDTLVDMMTNTAVPKKNGAVTMTIPAYSGVLLAANASSPTDHTQTGDATDDSDGNAYISDTTDDFDVNGAYTFKITSKNGKAPDFAVGTPSVFRTTLVKRSGNDYFYKITAIGAPGAQSDINLNGGRLLVATVGKNPKDSNYSLSDTRCNLVVDGAYTFKITNTYGKVPDFAVGTPNVFQTTLVKHNGNDYYYKITAIGAPGAQSGIYLNGSRLLVATVGKNPNYSLSDTRCNLVVDGAYTFKITNTYGKVPDFAVGTPNVFQTTLVKHNGNDYYYKITAIGAPGAQSGIYLNGSRLLVATVGKNPNYSLSDTRCNLVVDGAYTFKITNTYGKVPDFAVGTPNVFQTTLVKHNGNDYYYKITAIGAPGAQSGIYLNGSRLLVATIKKSTR</sequence>
<dbReference type="PANTHER" id="PTHR10357:SF210">
    <property type="entry name" value="MALTODEXTRIN GLUCOSIDASE"/>
    <property type="match status" value="1"/>
</dbReference>
<dbReference type="Pfam" id="PF00128">
    <property type="entry name" value="Alpha-amylase"/>
    <property type="match status" value="1"/>
</dbReference>
<dbReference type="Pfam" id="PF16657">
    <property type="entry name" value="Malt_amylase_C"/>
    <property type="match status" value="1"/>
</dbReference>
<evidence type="ECO:0000256" key="1">
    <source>
        <dbReference type="ARBA" id="ARBA00008061"/>
    </source>
</evidence>
<keyword evidence="8" id="KW-1185">Reference proteome</keyword>
<dbReference type="CDD" id="cd11338">
    <property type="entry name" value="AmyAc_CMD"/>
    <property type="match status" value="1"/>
</dbReference>
<evidence type="ECO:0000256" key="5">
    <source>
        <dbReference type="SAM" id="SignalP"/>
    </source>
</evidence>
<dbReference type="SUPFAM" id="SSF51445">
    <property type="entry name" value="(Trans)glycosidases"/>
    <property type="match status" value="1"/>
</dbReference>
<evidence type="ECO:0000313" key="7">
    <source>
        <dbReference type="EMBL" id="QKO30210.1"/>
    </source>
</evidence>
<keyword evidence="5" id="KW-0732">Signal</keyword>
<dbReference type="Gene3D" id="3.20.20.80">
    <property type="entry name" value="Glycosidases"/>
    <property type="match status" value="1"/>
</dbReference>
<reference evidence="8" key="1">
    <citation type="submission" date="2019-11" db="EMBL/GenBank/DDBJ databases">
        <authorList>
            <person name="Ren C."/>
            <person name="Wang H."/>
            <person name="Xu Y."/>
        </authorList>
    </citation>
    <scope>NUCLEOTIDE SEQUENCE [LARGE SCALE GENOMIC DNA]</scope>
    <source>
        <strain evidence="8">JNU-WLY1368</strain>
    </source>
</reference>
<evidence type="ECO:0000313" key="8">
    <source>
        <dbReference type="Proteomes" id="UP000509623"/>
    </source>
</evidence>
<dbReference type="InterPro" id="IPR054409">
    <property type="entry name" value="X25_BaPul-like"/>
</dbReference>
<dbReference type="Gene3D" id="2.60.40.10">
    <property type="entry name" value="Immunoglobulins"/>
    <property type="match status" value="4"/>
</dbReference>
<dbReference type="InterPro" id="IPR006047">
    <property type="entry name" value="GH13_cat_dom"/>
</dbReference>
<dbReference type="Gene3D" id="2.60.40.1180">
    <property type="entry name" value="Golgi alpha-mannosidase II"/>
    <property type="match status" value="1"/>
</dbReference>
<organism evidence="7 8">
    <name type="scientific">Caproicibacterium lactatifermentans</name>
    <dbReference type="NCBI Taxonomy" id="2666138"/>
    <lineage>
        <taxon>Bacteria</taxon>
        <taxon>Bacillati</taxon>
        <taxon>Bacillota</taxon>
        <taxon>Clostridia</taxon>
        <taxon>Eubacteriales</taxon>
        <taxon>Oscillospiraceae</taxon>
        <taxon>Caproicibacterium</taxon>
    </lineage>
</organism>
<dbReference type="InterPro" id="IPR017853">
    <property type="entry name" value="GH"/>
</dbReference>
<dbReference type="InterPro" id="IPR013780">
    <property type="entry name" value="Glyco_hydro_b"/>
</dbReference>
<feature type="compositionally biased region" description="Polar residues" evidence="4">
    <location>
        <begin position="1349"/>
        <end position="1358"/>
    </location>
</feature>
<comment type="similarity">
    <text evidence="1">Belongs to the glycosyl hydrolase 13 family.</text>
</comment>
<dbReference type="Proteomes" id="UP000509623">
    <property type="component" value="Chromosome"/>
</dbReference>
<protein>
    <recommendedName>
        <fullName evidence="6">Glycosyl hydrolase family 13 catalytic domain-containing protein</fullName>
    </recommendedName>
</protein>
<accession>A0ABX6PV88</accession>
<evidence type="ECO:0000259" key="6">
    <source>
        <dbReference type="SMART" id="SM00642"/>
    </source>
</evidence>
<dbReference type="SUPFAM" id="SSF51011">
    <property type="entry name" value="Glycosyl hydrolase domain"/>
    <property type="match status" value="1"/>
</dbReference>
<feature type="region of interest" description="Disordered" evidence="4">
    <location>
        <begin position="1349"/>
        <end position="1368"/>
    </location>
</feature>
<dbReference type="SMART" id="SM00642">
    <property type="entry name" value="Aamy"/>
    <property type="match status" value="1"/>
</dbReference>
<feature type="chain" id="PRO_5047230950" description="Glycosyl hydrolase family 13 catalytic domain-containing protein" evidence="5">
    <location>
        <begin position="33"/>
        <end position="1701"/>
    </location>
</feature>